<dbReference type="AlphaFoldDB" id="A0A0D2A0M9"/>
<name>A0A0D2A0M9_9PEZI</name>
<gene>
    <name evidence="3" type="ORF">PV09_08537</name>
</gene>
<dbReference type="RefSeq" id="XP_016209739.1">
    <property type="nucleotide sequence ID" value="XM_016362454.1"/>
</dbReference>
<dbReference type="InterPro" id="IPR003779">
    <property type="entry name" value="CMD-like"/>
</dbReference>
<dbReference type="Gene3D" id="1.20.1290.10">
    <property type="entry name" value="AhpD-like"/>
    <property type="match status" value="1"/>
</dbReference>
<dbReference type="InterPro" id="IPR029032">
    <property type="entry name" value="AhpD-like"/>
</dbReference>
<keyword evidence="4" id="KW-1185">Reference proteome</keyword>
<evidence type="ECO:0000259" key="2">
    <source>
        <dbReference type="Pfam" id="PF02627"/>
    </source>
</evidence>
<organism evidence="3 4">
    <name type="scientific">Verruconis gallopava</name>
    <dbReference type="NCBI Taxonomy" id="253628"/>
    <lineage>
        <taxon>Eukaryota</taxon>
        <taxon>Fungi</taxon>
        <taxon>Dikarya</taxon>
        <taxon>Ascomycota</taxon>
        <taxon>Pezizomycotina</taxon>
        <taxon>Dothideomycetes</taxon>
        <taxon>Pleosporomycetidae</taxon>
        <taxon>Venturiales</taxon>
        <taxon>Sympoventuriaceae</taxon>
        <taxon>Verruconis</taxon>
    </lineage>
</organism>
<evidence type="ECO:0000256" key="1">
    <source>
        <dbReference type="SAM" id="MobiDB-lite"/>
    </source>
</evidence>
<dbReference type="GeneID" id="27316510"/>
<sequence>MDYSRAGKIQRQASLSGSASQRSEELDQAHKAMFESGLSIRKAVAGPEYVEKALSTYSSDFSRPMQEYVTEACWHSIWSRPGLERKTRSLLNIAMLCAMGKDVELGVHVRGAINNGASEVEIRETLLQAACYAGMPAGIAGFRIAEKVLNEMKAEKEAQKAGTTN</sequence>
<dbReference type="InParanoid" id="A0A0D2A0M9"/>
<accession>A0A0D2A0M9</accession>
<feature type="compositionally biased region" description="Polar residues" evidence="1">
    <location>
        <begin position="11"/>
        <end position="21"/>
    </location>
</feature>
<dbReference type="GO" id="GO:0051920">
    <property type="term" value="F:peroxiredoxin activity"/>
    <property type="evidence" value="ECO:0007669"/>
    <property type="project" value="InterPro"/>
</dbReference>
<dbReference type="HOGENOM" id="CLU_070025_3_2_1"/>
<reference evidence="3 4" key="1">
    <citation type="submission" date="2015-01" db="EMBL/GenBank/DDBJ databases">
        <title>The Genome Sequence of Ochroconis gallopava CBS43764.</title>
        <authorList>
            <consortium name="The Broad Institute Genomics Platform"/>
            <person name="Cuomo C."/>
            <person name="de Hoog S."/>
            <person name="Gorbushina A."/>
            <person name="Stielow B."/>
            <person name="Teixiera M."/>
            <person name="Abouelleil A."/>
            <person name="Chapman S.B."/>
            <person name="Priest M."/>
            <person name="Young S.K."/>
            <person name="Wortman J."/>
            <person name="Nusbaum C."/>
            <person name="Birren B."/>
        </authorList>
    </citation>
    <scope>NUCLEOTIDE SEQUENCE [LARGE SCALE GENOMIC DNA]</scope>
    <source>
        <strain evidence="3 4">CBS 43764</strain>
    </source>
</reference>
<dbReference type="SUPFAM" id="SSF69118">
    <property type="entry name" value="AhpD-like"/>
    <property type="match status" value="1"/>
</dbReference>
<proteinExistence type="predicted"/>
<evidence type="ECO:0000313" key="4">
    <source>
        <dbReference type="Proteomes" id="UP000053259"/>
    </source>
</evidence>
<dbReference type="PANTHER" id="PTHR33570">
    <property type="entry name" value="4-CARBOXYMUCONOLACTONE DECARBOXYLASE FAMILY PROTEIN"/>
    <property type="match status" value="1"/>
</dbReference>
<dbReference type="PANTHER" id="PTHR33570:SF2">
    <property type="entry name" value="CARBOXYMUCONOLACTONE DECARBOXYLASE-LIKE DOMAIN-CONTAINING PROTEIN"/>
    <property type="match status" value="1"/>
</dbReference>
<dbReference type="VEuPathDB" id="FungiDB:PV09_08537"/>
<dbReference type="Proteomes" id="UP000053259">
    <property type="component" value="Unassembled WGS sequence"/>
</dbReference>
<dbReference type="OrthoDB" id="104509at2759"/>
<dbReference type="EMBL" id="KN847570">
    <property type="protein sequence ID" value="KIV99869.1"/>
    <property type="molecule type" value="Genomic_DNA"/>
</dbReference>
<dbReference type="STRING" id="253628.A0A0D2A0M9"/>
<feature type="domain" description="Carboxymuconolactone decarboxylase-like" evidence="2">
    <location>
        <begin position="65"/>
        <end position="146"/>
    </location>
</feature>
<dbReference type="Pfam" id="PF02627">
    <property type="entry name" value="CMD"/>
    <property type="match status" value="1"/>
</dbReference>
<dbReference type="InterPro" id="IPR052512">
    <property type="entry name" value="4CMD/NDH-1_regulator"/>
</dbReference>
<evidence type="ECO:0000313" key="3">
    <source>
        <dbReference type="EMBL" id="KIV99869.1"/>
    </source>
</evidence>
<feature type="region of interest" description="Disordered" evidence="1">
    <location>
        <begin position="1"/>
        <end position="22"/>
    </location>
</feature>
<protein>
    <recommendedName>
        <fullName evidence="2">Carboxymuconolactone decarboxylase-like domain-containing protein</fullName>
    </recommendedName>
</protein>